<sequence>MIGVELVTSAMLRGLACPYCGLAVPADEADAVSAQAAWGWCAARAVAEGRTVGLLLLTPDGSGSRSPARIVTAFVAPELVGAGTGRELVRTAAAGLVRARVGSVRATSSAVRSCSSLPAGFLLATGFTPSERAGRWRLDLGATARVPFEGVMDRLERLVQSVRPVAPPEPAGRQVIGAWRS</sequence>
<evidence type="ECO:0000313" key="1">
    <source>
        <dbReference type="EMBL" id="SPD88152.1"/>
    </source>
</evidence>
<dbReference type="SUPFAM" id="SSF55729">
    <property type="entry name" value="Acyl-CoA N-acyltransferases (Nat)"/>
    <property type="match status" value="1"/>
</dbReference>
<dbReference type="KEGG" id="mgg:MPLG2_3122"/>
<proteinExistence type="predicted"/>
<name>A0A2N9JKP2_9ACTN</name>
<accession>A0A2N9JKP2</accession>
<dbReference type="AlphaFoldDB" id="A0A2N9JKP2"/>
<evidence type="ECO:0000313" key="2">
    <source>
        <dbReference type="Proteomes" id="UP000238164"/>
    </source>
</evidence>
<evidence type="ECO:0008006" key="3">
    <source>
        <dbReference type="Google" id="ProtNLM"/>
    </source>
</evidence>
<dbReference type="InterPro" id="IPR016181">
    <property type="entry name" value="Acyl_CoA_acyltransferase"/>
</dbReference>
<protein>
    <recommendedName>
        <fullName evidence="3">N-acetyltransferase domain-containing protein</fullName>
    </recommendedName>
</protein>
<dbReference type="Proteomes" id="UP000238164">
    <property type="component" value="Chromosome 1"/>
</dbReference>
<gene>
    <name evidence="1" type="ORF">MPLG2_3122</name>
</gene>
<reference evidence="1 2" key="1">
    <citation type="submission" date="2018-02" db="EMBL/GenBank/DDBJ databases">
        <authorList>
            <person name="Cohen D.B."/>
            <person name="Kent A.D."/>
        </authorList>
    </citation>
    <scope>NUCLEOTIDE SEQUENCE [LARGE SCALE GENOMIC DNA]</scope>
    <source>
        <strain evidence="1">1</strain>
    </source>
</reference>
<organism evidence="1 2">
    <name type="scientific">Micropruina glycogenica</name>
    <dbReference type="NCBI Taxonomy" id="75385"/>
    <lineage>
        <taxon>Bacteria</taxon>
        <taxon>Bacillati</taxon>
        <taxon>Actinomycetota</taxon>
        <taxon>Actinomycetes</taxon>
        <taxon>Propionibacteriales</taxon>
        <taxon>Nocardioidaceae</taxon>
        <taxon>Micropruina</taxon>
    </lineage>
</organism>
<keyword evidence="2" id="KW-1185">Reference proteome</keyword>
<dbReference type="Gene3D" id="3.40.630.30">
    <property type="match status" value="1"/>
</dbReference>
<dbReference type="EMBL" id="LT985188">
    <property type="protein sequence ID" value="SPD88152.1"/>
    <property type="molecule type" value="Genomic_DNA"/>
</dbReference>